<keyword evidence="1 2" id="KW-0129">CBS domain</keyword>
<dbReference type="AlphaFoldDB" id="A0A974A5F6"/>
<dbReference type="InterPro" id="IPR051257">
    <property type="entry name" value="Diverse_CBS-Domain"/>
</dbReference>
<organism evidence="4">
    <name type="scientific">Bradyrhizobium septentrionale</name>
    <dbReference type="NCBI Taxonomy" id="1404411"/>
    <lineage>
        <taxon>Bacteria</taxon>
        <taxon>Pseudomonadati</taxon>
        <taxon>Pseudomonadota</taxon>
        <taxon>Alphaproteobacteria</taxon>
        <taxon>Hyphomicrobiales</taxon>
        <taxon>Nitrobacteraceae</taxon>
        <taxon>Bradyrhizobium</taxon>
    </lineage>
</organism>
<evidence type="ECO:0000313" key="4">
    <source>
        <dbReference type="EMBL" id="NVI48657.1"/>
    </source>
</evidence>
<dbReference type="EMBL" id="JAAOLE020000001">
    <property type="protein sequence ID" value="NVI48657.1"/>
    <property type="molecule type" value="Genomic_DNA"/>
</dbReference>
<dbReference type="InterPro" id="IPR046342">
    <property type="entry name" value="CBS_dom_sf"/>
</dbReference>
<gene>
    <name evidence="4" type="ORF">HAP48_038535</name>
    <name evidence="5" type="ORF">WDK88_35395</name>
</gene>
<sequence length="138" mass="14593">MYVGDILRNSPHLVTIGSNETVSIAANLMYASNVGAVVVRSVSRSKDAAVIGMFSERDVVAVIAEHGTGGLAMKVAQFISRPLVSCNSQDTLADVEHLMGRHGIRHVPVIDNGRLVGVVSMRDITTAYDEATCAVQAA</sequence>
<dbReference type="RefSeq" id="WP_166214230.1">
    <property type="nucleotide sequence ID" value="NZ_CP088285.1"/>
</dbReference>
<keyword evidence="6" id="KW-1185">Reference proteome</keyword>
<evidence type="ECO:0000313" key="5">
    <source>
        <dbReference type="EMBL" id="WXC78616.1"/>
    </source>
</evidence>
<protein>
    <submittedName>
        <fullName evidence="4">CBS domain-containing protein</fullName>
    </submittedName>
</protein>
<reference evidence="5" key="2">
    <citation type="journal article" date="2021" name="Int. J. Syst. Evol. Microbiol.">
        <title>Bradyrhizobium septentrionale sp. nov. (sv. septentrionale) and Bradyrhizobium quebecense sp. nov. (sv. septentrionale) associated with legumes native to Canada possess rearranged symbiosis genes and numerous insertion sequences.</title>
        <authorList>
            <person name="Bromfield E.S.P."/>
            <person name="Cloutier S."/>
        </authorList>
    </citation>
    <scope>NUCLEOTIDE SEQUENCE</scope>
    <source>
        <strain evidence="5">5S5</strain>
    </source>
</reference>
<dbReference type="Proteomes" id="UP001432046">
    <property type="component" value="Chromosome"/>
</dbReference>
<dbReference type="PROSITE" id="PS51371">
    <property type="entry name" value="CBS"/>
    <property type="match status" value="1"/>
</dbReference>
<reference evidence="4" key="1">
    <citation type="submission" date="2020-06" db="EMBL/GenBank/DDBJ databases">
        <title>Whole Genome Sequence of Bradyrhizobium sp. Strain 1S1.</title>
        <authorList>
            <person name="Bromfield E.S.P."/>
            <person name="Cloutier S."/>
        </authorList>
    </citation>
    <scope>NUCLEOTIDE SEQUENCE [LARGE SCALE GENOMIC DNA]</scope>
    <source>
        <strain evidence="4">1S1</strain>
    </source>
</reference>
<proteinExistence type="predicted"/>
<dbReference type="Gene3D" id="3.10.580.10">
    <property type="entry name" value="CBS-domain"/>
    <property type="match status" value="1"/>
</dbReference>
<name>A0A974A5F6_9BRAD</name>
<dbReference type="PANTHER" id="PTHR43080">
    <property type="entry name" value="CBS DOMAIN-CONTAINING PROTEIN CBSX3, MITOCHONDRIAL"/>
    <property type="match status" value="1"/>
</dbReference>
<reference evidence="5" key="3">
    <citation type="submission" date="2024-03" db="EMBL/GenBank/DDBJ databases">
        <authorList>
            <person name="Bromfield E.S.P."/>
            <person name="Cloutier S."/>
        </authorList>
    </citation>
    <scope>NUCLEOTIDE SEQUENCE</scope>
    <source>
        <strain evidence="5">5S5</strain>
    </source>
</reference>
<dbReference type="SUPFAM" id="SSF54631">
    <property type="entry name" value="CBS-domain pair"/>
    <property type="match status" value="1"/>
</dbReference>
<evidence type="ECO:0000256" key="2">
    <source>
        <dbReference type="PROSITE-ProRule" id="PRU00703"/>
    </source>
</evidence>
<dbReference type="InterPro" id="IPR000644">
    <property type="entry name" value="CBS_dom"/>
</dbReference>
<dbReference type="EMBL" id="CP147711">
    <property type="protein sequence ID" value="WXC78616.1"/>
    <property type="molecule type" value="Genomic_DNA"/>
</dbReference>
<evidence type="ECO:0000256" key="1">
    <source>
        <dbReference type="ARBA" id="ARBA00023122"/>
    </source>
</evidence>
<dbReference type="PANTHER" id="PTHR43080:SF2">
    <property type="entry name" value="CBS DOMAIN-CONTAINING PROTEIN"/>
    <property type="match status" value="1"/>
</dbReference>
<evidence type="ECO:0000259" key="3">
    <source>
        <dbReference type="PROSITE" id="PS51371"/>
    </source>
</evidence>
<accession>A0A974A5F6</accession>
<dbReference type="Pfam" id="PF00571">
    <property type="entry name" value="CBS"/>
    <property type="match status" value="2"/>
</dbReference>
<feature type="domain" description="CBS" evidence="3">
    <location>
        <begin position="79"/>
        <end position="135"/>
    </location>
</feature>
<dbReference type="SMART" id="SM00116">
    <property type="entry name" value="CBS"/>
    <property type="match status" value="2"/>
</dbReference>
<evidence type="ECO:0000313" key="6">
    <source>
        <dbReference type="Proteomes" id="UP001432046"/>
    </source>
</evidence>